<dbReference type="AlphaFoldDB" id="A0A7R8VJ84"/>
<feature type="region of interest" description="Disordered" evidence="1">
    <location>
        <begin position="1"/>
        <end position="25"/>
    </location>
</feature>
<evidence type="ECO:0000256" key="1">
    <source>
        <dbReference type="SAM" id="MobiDB-lite"/>
    </source>
</evidence>
<dbReference type="EMBL" id="OA566875">
    <property type="protein sequence ID" value="CAD7199600.1"/>
    <property type="molecule type" value="Genomic_DNA"/>
</dbReference>
<proteinExistence type="predicted"/>
<gene>
    <name evidence="2" type="ORF">TDIB3V08_LOCUS5848</name>
</gene>
<feature type="compositionally biased region" description="Basic and acidic residues" evidence="1">
    <location>
        <begin position="1"/>
        <end position="10"/>
    </location>
</feature>
<name>A0A7R8VJ84_TIMDO</name>
<accession>A0A7R8VJ84</accession>
<reference evidence="2" key="1">
    <citation type="submission" date="2020-11" db="EMBL/GenBank/DDBJ databases">
        <authorList>
            <person name="Tran Van P."/>
        </authorList>
    </citation>
    <scope>NUCLEOTIDE SEQUENCE</scope>
</reference>
<evidence type="ECO:0000313" key="2">
    <source>
        <dbReference type="EMBL" id="CAD7199600.1"/>
    </source>
</evidence>
<sequence>MHEKLKEKPPPAHPTEIRTSISPSSAVELNTTSALANYATEAVVELNTTSALANYATEAEFLSKHPEVPGLDPRSFKKCLWNSGIWERGQLSLVKTNEENEVEVTV</sequence>
<protein>
    <submittedName>
        <fullName evidence="2">Uncharacterized protein</fullName>
    </submittedName>
</protein>
<organism evidence="2">
    <name type="scientific">Timema douglasi</name>
    <name type="common">Walking stick</name>
    <dbReference type="NCBI Taxonomy" id="61478"/>
    <lineage>
        <taxon>Eukaryota</taxon>
        <taxon>Metazoa</taxon>
        <taxon>Ecdysozoa</taxon>
        <taxon>Arthropoda</taxon>
        <taxon>Hexapoda</taxon>
        <taxon>Insecta</taxon>
        <taxon>Pterygota</taxon>
        <taxon>Neoptera</taxon>
        <taxon>Polyneoptera</taxon>
        <taxon>Phasmatodea</taxon>
        <taxon>Timematodea</taxon>
        <taxon>Timematoidea</taxon>
        <taxon>Timematidae</taxon>
        <taxon>Timema</taxon>
    </lineage>
</organism>